<proteinExistence type="predicted"/>
<protein>
    <recommendedName>
        <fullName evidence="3">Aminoglycoside phosphotransferase domain-containing protein</fullName>
    </recommendedName>
</protein>
<dbReference type="Proteomes" id="UP000807469">
    <property type="component" value="Unassembled WGS sequence"/>
</dbReference>
<comment type="caution">
    <text evidence="1">The sequence shown here is derived from an EMBL/GenBank/DDBJ whole genome shotgun (WGS) entry which is preliminary data.</text>
</comment>
<evidence type="ECO:0000313" key="1">
    <source>
        <dbReference type="EMBL" id="KAF9481296.1"/>
    </source>
</evidence>
<sequence length="353" mass="39815">MSLSAAVPQGLNEQDRQAIVTHLNELDGVGEEEAMRSFGLELPGKPSVFVKQGHGILSEGITQHFIYLLSLNDESAPRVPRVIDIFCQGGYSVVVMENIKAPPLSKCDISEDEAVEYAASAVKWLMDQLPSIPEATFGRITTKAARVWYQFFKDHQAPRVFANSVELAQYVLKVLILILTIFVASQRCRWEGEAFPAEVEDLLTFFGDARCIYHCDINKDNFLLDRFSAHRRAATNLPDPLLPASVETWISTLEECGCNGTRLERASAVWRECQLEDGQRLLPVNFFVRFDDYLRVSSLKTYLIHVSPWISGNSLGDRKELGPLFVLEDRRKRFVDPLEEKRANVPKAAKLLV</sequence>
<reference evidence="1" key="1">
    <citation type="submission" date="2020-11" db="EMBL/GenBank/DDBJ databases">
        <authorList>
            <consortium name="DOE Joint Genome Institute"/>
            <person name="Ahrendt S."/>
            <person name="Riley R."/>
            <person name="Andreopoulos W."/>
            <person name="Labutti K."/>
            <person name="Pangilinan J."/>
            <person name="Ruiz-Duenas F.J."/>
            <person name="Barrasa J.M."/>
            <person name="Sanchez-Garcia M."/>
            <person name="Camarero S."/>
            <person name="Miyauchi S."/>
            <person name="Serrano A."/>
            <person name="Linde D."/>
            <person name="Babiker R."/>
            <person name="Drula E."/>
            <person name="Ayuso-Fernandez I."/>
            <person name="Pacheco R."/>
            <person name="Padilla G."/>
            <person name="Ferreira P."/>
            <person name="Barriuso J."/>
            <person name="Kellner H."/>
            <person name="Castanera R."/>
            <person name="Alfaro M."/>
            <person name="Ramirez L."/>
            <person name="Pisabarro A.G."/>
            <person name="Kuo A."/>
            <person name="Tritt A."/>
            <person name="Lipzen A."/>
            <person name="He G."/>
            <person name="Yan M."/>
            <person name="Ng V."/>
            <person name="Cullen D."/>
            <person name="Martin F."/>
            <person name="Rosso M.-N."/>
            <person name="Henrissat B."/>
            <person name="Hibbett D."/>
            <person name="Martinez A.T."/>
            <person name="Grigoriev I.V."/>
        </authorList>
    </citation>
    <scope>NUCLEOTIDE SEQUENCE</scope>
    <source>
        <strain evidence="1">CIRM-BRFM 674</strain>
    </source>
</reference>
<accession>A0A9P6CV37</accession>
<dbReference type="SUPFAM" id="SSF56112">
    <property type="entry name" value="Protein kinase-like (PK-like)"/>
    <property type="match status" value="1"/>
</dbReference>
<evidence type="ECO:0008006" key="3">
    <source>
        <dbReference type="Google" id="ProtNLM"/>
    </source>
</evidence>
<evidence type="ECO:0000313" key="2">
    <source>
        <dbReference type="Proteomes" id="UP000807469"/>
    </source>
</evidence>
<dbReference type="AlphaFoldDB" id="A0A9P6CV37"/>
<dbReference type="OrthoDB" id="3250044at2759"/>
<organism evidence="1 2">
    <name type="scientific">Pholiota conissans</name>
    <dbReference type="NCBI Taxonomy" id="109636"/>
    <lineage>
        <taxon>Eukaryota</taxon>
        <taxon>Fungi</taxon>
        <taxon>Dikarya</taxon>
        <taxon>Basidiomycota</taxon>
        <taxon>Agaricomycotina</taxon>
        <taxon>Agaricomycetes</taxon>
        <taxon>Agaricomycetidae</taxon>
        <taxon>Agaricales</taxon>
        <taxon>Agaricineae</taxon>
        <taxon>Strophariaceae</taxon>
        <taxon>Pholiota</taxon>
    </lineage>
</organism>
<dbReference type="InterPro" id="IPR011009">
    <property type="entry name" value="Kinase-like_dom_sf"/>
</dbReference>
<dbReference type="EMBL" id="MU155180">
    <property type="protein sequence ID" value="KAF9481296.1"/>
    <property type="molecule type" value="Genomic_DNA"/>
</dbReference>
<gene>
    <name evidence="1" type="ORF">BDN70DRAFT_919889</name>
</gene>
<name>A0A9P6CV37_9AGAR</name>
<keyword evidence="2" id="KW-1185">Reference proteome</keyword>